<accession>A0A226QQT6</accession>
<dbReference type="RefSeq" id="WP_089097308.1">
    <property type="nucleotide sequence ID" value="NZ_NDYL01000001.1"/>
</dbReference>
<evidence type="ECO:0000313" key="1">
    <source>
        <dbReference type="EMBL" id="OXB94853.1"/>
    </source>
</evidence>
<keyword evidence="2" id="KW-1185">Reference proteome</keyword>
<sequence>MSSPRAIQFLTEYGLWAINEIQVRVYSKKEARILYHKYEANAFEYEKVVRLTWLDRLKGITLEQKIDKKLSQLRMRLIAENQKIKQYKELEQRYNQCKK</sequence>
<gene>
    <name evidence="1" type="ORF">B9L23_08300</name>
</gene>
<name>A0A226QQT6_9BACL</name>
<evidence type="ECO:0000313" key="2">
    <source>
        <dbReference type="Proteomes" id="UP000198394"/>
    </source>
</evidence>
<organism evidence="1 2">
    <name type="scientific">Parageobacillus galactosidasius</name>
    <dbReference type="NCBI Taxonomy" id="883812"/>
    <lineage>
        <taxon>Bacteria</taxon>
        <taxon>Bacillati</taxon>
        <taxon>Bacillota</taxon>
        <taxon>Bacilli</taxon>
        <taxon>Bacillales</taxon>
        <taxon>Anoxybacillaceae</taxon>
        <taxon>Parageobacillus</taxon>
    </lineage>
</organism>
<comment type="caution">
    <text evidence="1">The sequence shown here is derived from an EMBL/GenBank/DDBJ whole genome shotgun (WGS) entry which is preliminary data.</text>
</comment>
<reference evidence="1 2" key="1">
    <citation type="submission" date="2017-04" db="EMBL/GenBank/DDBJ databases">
        <title>The genome sequence of Parageobacillus galactosidasius DSM 18751.</title>
        <authorList>
            <person name="Ramaloko W.T."/>
            <person name="Koen N."/>
            <person name="Polliack S."/>
            <person name="Aliyu H."/>
            <person name="Lebre P."/>
            <person name="Mohr T."/>
            <person name="Oswald F."/>
            <person name="Zwick M."/>
            <person name="Neumann A."/>
            <person name="Syldatk C."/>
            <person name="Cowan D."/>
            <person name="De Maayer P."/>
        </authorList>
    </citation>
    <scope>NUCLEOTIDE SEQUENCE [LARGE SCALE GENOMIC DNA]</scope>
    <source>
        <strain evidence="1 2">DSM 18751</strain>
    </source>
</reference>
<dbReference type="EMBL" id="NDYL01000001">
    <property type="protein sequence ID" value="OXB94853.1"/>
    <property type="molecule type" value="Genomic_DNA"/>
</dbReference>
<dbReference type="AlphaFoldDB" id="A0A226QQT6"/>
<proteinExistence type="predicted"/>
<dbReference type="Proteomes" id="UP000198394">
    <property type="component" value="Unassembled WGS sequence"/>
</dbReference>
<protein>
    <submittedName>
        <fullName evidence="1">Uncharacterized protein</fullName>
    </submittedName>
</protein>